<dbReference type="PANTHER" id="PTHR47367:SF1">
    <property type="entry name" value="OS07G0486500 PROTEIN"/>
    <property type="match status" value="1"/>
</dbReference>
<feature type="domain" description="Rho-GAP" evidence="2">
    <location>
        <begin position="279"/>
        <end position="506"/>
    </location>
</feature>
<organism evidence="3 4">
    <name type="scientific">Setaria italica</name>
    <name type="common">Foxtail millet</name>
    <name type="synonym">Panicum italicum</name>
    <dbReference type="NCBI Taxonomy" id="4555"/>
    <lineage>
        <taxon>Eukaryota</taxon>
        <taxon>Viridiplantae</taxon>
        <taxon>Streptophyta</taxon>
        <taxon>Embryophyta</taxon>
        <taxon>Tracheophyta</taxon>
        <taxon>Spermatophyta</taxon>
        <taxon>Magnoliopsida</taxon>
        <taxon>Liliopsida</taxon>
        <taxon>Poales</taxon>
        <taxon>Poaceae</taxon>
        <taxon>PACMAD clade</taxon>
        <taxon>Panicoideae</taxon>
        <taxon>Panicodae</taxon>
        <taxon>Paniceae</taxon>
        <taxon>Cenchrinae</taxon>
        <taxon>Setaria</taxon>
    </lineage>
</organism>
<dbReference type="GO" id="GO:0007165">
    <property type="term" value="P:signal transduction"/>
    <property type="evidence" value="ECO:0007669"/>
    <property type="project" value="InterPro"/>
</dbReference>
<feature type="region of interest" description="Disordered" evidence="1">
    <location>
        <begin position="1"/>
        <end position="120"/>
    </location>
</feature>
<accession>K3ZSE0</accession>
<dbReference type="InterPro" id="IPR008936">
    <property type="entry name" value="Rho_GTPase_activation_prot"/>
</dbReference>
<dbReference type="EMBL" id="AGNK02001253">
    <property type="status" value="NOT_ANNOTATED_CDS"/>
    <property type="molecule type" value="Genomic_DNA"/>
</dbReference>
<dbReference type="CDD" id="cd00159">
    <property type="entry name" value="RhoGAP"/>
    <property type="match status" value="1"/>
</dbReference>
<dbReference type="InParanoid" id="K3ZSE0"/>
<evidence type="ECO:0000313" key="4">
    <source>
        <dbReference type="Proteomes" id="UP000004995"/>
    </source>
</evidence>
<dbReference type="SUPFAM" id="SSF48350">
    <property type="entry name" value="GTPase activation domain, GAP"/>
    <property type="match status" value="1"/>
</dbReference>
<name>K3ZSE0_SETIT</name>
<feature type="compositionally biased region" description="Polar residues" evidence="1">
    <location>
        <begin position="102"/>
        <end position="117"/>
    </location>
</feature>
<protein>
    <recommendedName>
        <fullName evidence="2">Rho-GAP domain-containing protein</fullName>
    </recommendedName>
</protein>
<dbReference type="Proteomes" id="UP000004995">
    <property type="component" value="Unassembled WGS sequence"/>
</dbReference>
<dbReference type="Gene3D" id="1.10.555.10">
    <property type="entry name" value="Rho GTPase activation protein"/>
    <property type="match status" value="1"/>
</dbReference>
<evidence type="ECO:0000259" key="2">
    <source>
        <dbReference type="PROSITE" id="PS50238"/>
    </source>
</evidence>
<dbReference type="Pfam" id="PF00620">
    <property type="entry name" value="RhoGAP"/>
    <property type="match status" value="1"/>
</dbReference>
<sequence length="515" mass="56634">MIPSQPQSRTETGGQVNQCTHVLPAAPSPFSPQIHLSHSHSRSPGPAHATPHTSRSAAAQPRMLLEPGIDPPRGPTWRRRSERRRAAQSNEAAEEAERPKQKTQLVFSSRNGRQSPSPLAFSPAIRLASIRFDSGAGAREGEVAMPLAESPQWRRKATDFFSTSSFKLKQAGQSAGDNIADVAGKVGSVVKTRWAVFQEARQQQQQRPPGETVQERFITAAASTGLLFRKGISETKEKVAVGKVKVEEAAKKTADKSKTILNNIERWQKGVASTDVFGVPIEATVQREQSGKAVPLMLVRCADYLVISGLSNEYLFKSEGDRKVLQQLVSLYNEDSGASLPEGVNPIDVGALVKCYLASIPEPLTTFALYDELRDARVSIPDLRNILKKLPNVNYMTLEFVTALLLRVSRKSSLNKMDSRSLAVEFAPLIMWQQGDAGTDLRNHLKFTLKPPPKIVDTTSNTAAWDLLDEDDEDASSQIPLDDASPPDYSSIEVIQCLIEHHNAIFTDANETVWR</sequence>
<dbReference type="SMART" id="SM00324">
    <property type="entry name" value="RhoGAP"/>
    <property type="match status" value="1"/>
</dbReference>
<dbReference type="STRING" id="4555.K3ZSE0"/>
<dbReference type="InterPro" id="IPR000198">
    <property type="entry name" value="RhoGAP_dom"/>
</dbReference>
<keyword evidence="4" id="KW-1185">Reference proteome</keyword>
<evidence type="ECO:0000256" key="1">
    <source>
        <dbReference type="SAM" id="MobiDB-lite"/>
    </source>
</evidence>
<dbReference type="eggNOG" id="KOG4270">
    <property type="taxonomic scope" value="Eukaryota"/>
</dbReference>
<dbReference type="EnsemblPlants" id="KQL25818">
    <property type="protein sequence ID" value="KQL25818"/>
    <property type="gene ID" value="SETIT_029520mg"/>
</dbReference>
<dbReference type="HOGENOM" id="CLU_040482_0_0_1"/>
<reference evidence="4" key="1">
    <citation type="journal article" date="2012" name="Nat. Biotechnol.">
        <title>Reference genome sequence of the model plant Setaria.</title>
        <authorList>
            <person name="Bennetzen J.L."/>
            <person name="Schmutz J."/>
            <person name="Wang H."/>
            <person name="Percifield R."/>
            <person name="Hawkins J."/>
            <person name="Pontaroli A.C."/>
            <person name="Estep M."/>
            <person name="Feng L."/>
            <person name="Vaughn J.N."/>
            <person name="Grimwood J."/>
            <person name="Jenkins J."/>
            <person name="Barry K."/>
            <person name="Lindquist E."/>
            <person name="Hellsten U."/>
            <person name="Deshpande S."/>
            <person name="Wang X."/>
            <person name="Wu X."/>
            <person name="Mitros T."/>
            <person name="Triplett J."/>
            <person name="Yang X."/>
            <person name="Ye C.Y."/>
            <person name="Mauro-Herrera M."/>
            <person name="Wang L."/>
            <person name="Li P."/>
            <person name="Sharma M."/>
            <person name="Sharma R."/>
            <person name="Ronald P.C."/>
            <person name="Panaud O."/>
            <person name="Kellogg E.A."/>
            <person name="Brutnell T.P."/>
            <person name="Doust A.N."/>
            <person name="Tuskan G.A."/>
            <person name="Rokhsar D."/>
            <person name="Devos K.M."/>
        </authorList>
    </citation>
    <scope>NUCLEOTIDE SEQUENCE [LARGE SCALE GENOMIC DNA]</scope>
    <source>
        <strain evidence="4">cv. Yugu1</strain>
    </source>
</reference>
<dbReference type="PROSITE" id="PS50238">
    <property type="entry name" value="RHOGAP"/>
    <property type="match status" value="1"/>
</dbReference>
<evidence type="ECO:0000313" key="3">
    <source>
        <dbReference type="EnsemblPlants" id="KQL25818"/>
    </source>
</evidence>
<dbReference type="AlphaFoldDB" id="K3ZSE0"/>
<dbReference type="Gramene" id="KQL25818">
    <property type="protein sequence ID" value="KQL25818"/>
    <property type="gene ID" value="SETIT_029520mg"/>
</dbReference>
<reference evidence="3" key="2">
    <citation type="submission" date="2018-08" db="UniProtKB">
        <authorList>
            <consortium name="EnsemblPlants"/>
        </authorList>
    </citation>
    <scope>IDENTIFICATION</scope>
    <source>
        <strain evidence="3">Yugu1</strain>
    </source>
</reference>
<feature type="compositionally biased region" description="Polar residues" evidence="1">
    <location>
        <begin position="1"/>
        <end position="20"/>
    </location>
</feature>
<dbReference type="PANTHER" id="PTHR47367">
    <property type="entry name" value="AUXIN-REGULATED PROTEIN-LIKE"/>
    <property type="match status" value="1"/>
</dbReference>
<proteinExistence type="predicted"/>
<dbReference type="FunCoup" id="K3ZSE0">
    <property type="interactions" value="127"/>
</dbReference>
<dbReference type="OMA" id="NITIHAC"/>